<gene>
    <name evidence="6" type="ORF">S01H1_02917</name>
</gene>
<name>X0SBU1_9ZZZZ</name>
<dbReference type="PANTHER" id="PTHR48078:SF6">
    <property type="entry name" value="L-THREONINE DEHYDRATASE CATABOLIC TDCB"/>
    <property type="match status" value="1"/>
</dbReference>
<keyword evidence="4" id="KW-0456">Lyase</keyword>
<comment type="similarity">
    <text evidence="2">Belongs to the serine/threonine dehydratase family.</text>
</comment>
<organism evidence="6">
    <name type="scientific">marine sediment metagenome</name>
    <dbReference type="NCBI Taxonomy" id="412755"/>
    <lineage>
        <taxon>unclassified sequences</taxon>
        <taxon>metagenomes</taxon>
        <taxon>ecological metagenomes</taxon>
    </lineage>
</organism>
<dbReference type="CDD" id="cd01562">
    <property type="entry name" value="Thr-dehyd"/>
    <property type="match status" value="1"/>
</dbReference>
<dbReference type="PANTHER" id="PTHR48078">
    <property type="entry name" value="THREONINE DEHYDRATASE, MITOCHONDRIAL-RELATED"/>
    <property type="match status" value="1"/>
</dbReference>
<dbReference type="FunFam" id="3.40.50.1100:FF:000005">
    <property type="entry name" value="Threonine dehydratase catabolic"/>
    <property type="match status" value="1"/>
</dbReference>
<comment type="caution">
    <text evidence="6">The sequence shown here is derived from an EMBL/GenBank/DDBJ whole genome shotgun (WGS) entry which is preliminary data.</text>
</comment>
<dbReference type="GO" id="GO:0006567">
    <property type="term" value="P:L-threonine catabolic process"/>
    <property type="evidence" value="ECO:0007669"/>
    <property type="project" value="TreeGrafter"/>
</dbReference>
<dbReference type="InterPro" id="IPR001926">
    <property type="entry name" value="TrpB-like_PALP"/>
</dbReference>
<protein>
    <recommendedName>
        <fullName evidence="5">Tryptophan synthase beta chain-like PALP domain-containing protein</fullName>
    </recommendedName>
</protein>
<sequence length="242" mass="25384">MTGTGLSMGDISLAKKSIASIALRTPLIHSFSLSKLANTTVYLKPEGLQPTGSFKIRGAANRMLHLTKEEKDRGVIAVSTGNHGRAVAYVAGLLGLRAVICLSQGVPGNKVQALRRLGAETVVHGRSYDEAMAHACSLQVERGLAMIHPFDDPLVIAGQGTIGQELLEDLPAIDTVIVPLSGGGLMSGIAFALKSTRPSIRVIGVSMDRAPVMVRSLRAGEVIEMEEEETLADALVGGIGPI</sequence>
<keyword evidence="3" id="KW-0663">Pyridoxal phosphate</keyword>
<dbReference type="SUPFAM" id="SSF53686">
    <property type="entry name" value="Tryptophan synthase beta subunit-like PLP-dependent enzymes"/>
    <property type="match status" value="1"/>
</dbReference>
<proteinExistence type="inferred from homology"/>
<evidence type="ECO:0000256" key="2">
    <source>
        <dbReference type="ARBA" id="ARBA00010869"/>
    </source>
</evidence>
<dbReference type="PROSITE" id="PS00165">
    <property type="entry name" value="DEHYDRATASE_SER_THR"/>
    <property type="match status" value="1"/>
</dbReference>
<evidence type="ECO:0000259" key="5">
    <source>
        <dbReference type="Pfam" id="PF00291"/>
    </source>
</evidence>
<dbReference type="InterPro" id="IPR050147">
    <property type="entry name" value="Ser/Thr_Dehydratase"/>
</dbReference>
<feature type="non-terminal residue" evidence="6">
    <location>
        <position position="242"/>
    </location>
</feature>
<feature type="domain" description="Tryptophan synthase beta chain-like PALP" evidence="5">
    <location>
        <begin position="23"/>
        <end position="238"/>
    </location>
</feature>
<evidence type="ECO:0000256" key="4">
    <source>
        <dbReference type="ARBA" id="ARBA00023239"/>
    </source>
</evidence>
<dbReference type="InterPro" id="IPR036052">
    <property type="entry name" value="TrpB-like_PALP_sf"/>
</dbReference>
<dbReference type="InterPro" id="IPR000634">
    <property type="entry name" value="Ser/Thr_deHydtase_PyrdxlP-BS"/>
</dbReference>
<reference evidence="6" key="1">
    <citation type="journal article" date="2014" name="Front. Microbiol.">
        <title>High frequency of phylogenetically diverse reductive dehalogenase-homologous genes in deep subseafloor sedimentary metagenomes.</title>
        <authorList>
            <person name="Kawai M."/>
            <person name="Futagami T."/>
            <person name="Toyoda A."/>
            <person name="Takaki Y."/>
            <person name="Nishi S."/>
            <person name="Hori S."/>
            <person name="Arai W."/>
            <person name="Tsubouchi T."/>
            <person name="Morono Y."/>
            <person name="Uchiyama I."/>
            <person name="Ito T."/>
            <person name="Fujiyama A."/>
            <person name="Inagaki F."/>
            <person name="Takami H."/>
        </authorList>
    </citation>
    <scope>NUCLEOTIDE SEQUENCE</scope>
    <source>
        <strain evidence="6">Expedition CK06-06</strain>
    </source>
</reference>
<dbReference type="GO" id="GO:0006565">
    <property type="term" value="P:L-serine catabolic process"/>
    <property type="evidence" value="ECO:0007669"/>
    <property type="project" value="TreeGrafter"/>
</dbReference>
<dbReference type="AlphaFoldDB" id="X0SBU1"/>
<comment type="cofactor">
    <cofactor evidence="1">
        <name>pyridoxal 5'-phosphate</name>
        <dbReference type="ChEBI" id="CHEBI:597326"/>
    </cofactor>
</comment>
<dbReference type="GO" id="GO:0009097">
    <property type="term" value="P:isoleucine biosynthetic process"/>
    <property type="evidence" value="ECO:0007669"/>
    <property type="project" value="TreeGrafter"/>
</dbReference>
<dbReference type="Gene3D" id="3.40.50.1100">
    <property type="match status" value="2"/>
</dbReference>
<dbReference type="GO" id="GO:0003941">
    <property type="term" value="F:L-serine ammonia-lyase activity"/>
    <property type="evidence" value="ECO:0007669"/>
    <property type="project" value="TreeGrafter"/>
</dbReference>
<evidence type="ECO:0000256" key="1">
    <source>
        <dbReference type="ARBA" id="ARBA00001933"/>
    </source>
</evidence>
<dbReference type="Pfam" id="PF00291">
    <property type="entry name" value="PALP"/>
    <property type="match status" value="1"/>
</dbReference>
<evidence type="ECO:0000256" key="3">
    <source>
        <dbReference type="ARBA" id="ARBA00022898"/>
    </source>
</evidence>
<dbReference type="EMBL" id="BARS01001499">
    <property type="protein sequence ID" value="GAF72636.1"/>
    <property type="molecule type" value="Genomic_DNA"/>
</dbReference>
<evidence type="ECO:0000313" key="6">
    <source>
        <dbReference type="EMBL" id="GAF72636.1"/>
    </source>
</evidence>
<dbReference type="GO" id="GO:0030170">
    <property type="term" value="F:pyridoxal phosphate binding"/>
    <property type="evidence" value="ECO:0007669"/>
    <property type="project" value="InterPro"/>
</dbReference>
<accession>X0SBU1</accession>
<dbReference type="GO" id="GO:0004794">
    <property type="term" value="F:threonine deaminase activity"/>
    <property type="evidence" value="ECO:0007669"/>
    <property type="project" value="TreeGrafter"/>
</dbReference>